<evidence type="ECO:0000256" key="5">
    <source>
        <dbReference type="ARBA" id="ARBA00022944"/>
    </source>
</evidence>
<keyword evidence="3" id="KW-1003">Cell membrane</keyword>
<comment type="similarity">
    <text evidence="2">Belongs to the CDP-glycerol glycerophosphotransferase family.</text>
</comment>
<dbReference type="GO" id="GO:0019350">
    <property type="term" value="P:teichoic acid biosynthetic process"/>
    <property type="evidence" value="ECO:0007669"/>
    <property type="project" value="UniProtKB-KW"/>
</dbReference>
<comment type="subcellular location">
    <subcellularLocation>
        <location evidence="1">Cell membrane</location>
        <topology evidence="1">Peripheral membrane protein</topology>
    </subcellularLocation>
</comment>
<evidence type="ECO:0008006" key="9">
    <source>
        <dbReference type="Google" id="ProtNLM"/>
    </source>
</evidence>
<proteinExistence type="inferred from homology"/>
<accession>A0A430AQ15</accession>
<evidence type="ECO:0000313" key="8">
    <source>
        <dbReference type="Proteomes" id="UP000286773"/>
    </source>
</evidence>
<dbReference type="PANTHER" id="PTHR37316:SF1">
    <property type="entry name" value="TEICHOIC ACID GLYCEROL-PHOSPHATE PRIMASE"/>
    <property type="match status" value="1"/>
</dbReference>
<dbReference type="Gene3D" id="3.40.50.11820">
    <property type="match status" value="1"/>
</dbReference>
<dbReference type="Gene3D" id="3.40.50.12580">
    <property type="match status" value="1"/>
</dbReference>
<evidence type="ECO:0000313" key="7">
    <source>
        <dbReference type="EMBL" id="RSU10073.1"/>
    </source>
</evidence>
<organism evidence="7 8">
    <name type="scientific">Vagococcus acidifermentans</name>
    <dbReference type="NCBI Taxonomy" id="564710"/>
    <lineage>
        <taxon>Bacteria</taxon>
        <taxon>Bacillati</taxon>
        <taxon>Bacillota</taxon>
        <taxon>Bacilli</taxon>
        <taxon>Lactobacillales</taxon>
        <taxon>Enterococcaceae</taxon>
        <taxon>Vagococcus</taxon>
    </lineage>
</organism>
<dbReference type="InterPro" id="IPR043148">
    <property type="entry name" value="TagF_C"/>
</dbReference>
<keyword evidence="5" id="KW-0777">Teichoic acid biosynthesis</keyword>
<name>A0A430AQ15_9ENTE</name>
<dbReference type="InterPro" id="IPR007554">
    <property type="entry name" value="Glycerophosphate_synth"/>
</dbReference>
<dbReference type="RefSeq" id="WP_126814391.1">
    <property type="nucleotide sequence ID" value="NZ_NGKC01000014.1"/>
</dbReference>
<evidence type="ECO:0000256" key="4">
    <source>
        <dbReference type="ARBA" id="ARBA00022679"/>
    </source>
</evidence>
<evidence type="ECO:0000256" key="3">
    <source>
        <dbReference type="ARBA" id="ARBA00022475"/>
    </source>
</evidence>
<keyword evidence="8" id="KW-1185">Reference proteome</keyword>
<dbReference type="Proteomes" id="UP000286773">
    <property type="component" value="Unassembled WGS sequence"/>
</dbReference>
<sequence>MEWLKQAAKACYSQLVRFVSRRAVRDKLSKEIVYLMSFPSNNQGLIEALHRDYPVTVMYTSDCRQEAEALAKQQVSILPLDNPFVFFWQCVPLMTRSRVVICDNYFPFLGYLQKHSDAVFVQIWHATGAIKTFGYEDRQLKHRTKKDLARFTSVYQSFDYYVVASKQMADVFQRSYGAREEQMLYFGLPRTDQFVQLRKAQTEQQDQTADHKKVIVYTPTYREGQTELPLLDIPKMAKELGDSYRLIVRLHPHVQKLADKVPHTPFVSWDGHLQPTAQLLETADLLITDYSSVVFDYTLLKQRASVIYFWYDREQYEEKTGLQPHLTELLNGPVVATTEELIAAVKTHVPTNQEQFNRLWNTYNDGAATARFVTYVHQLMDGMI</sequence>
<dbReference type="SUPFAM" id="SSF53756">
    <property type="entry name" value="UDP-Glycosyltransferase/glycogen phosphorylase"/>
    <property type="match status" value="1"/>
</dbReference>
<evidence type="ECO:0000256" key="2">
    <source>
        <dbReference type="ARBA" id="ARBA00010488"/>
    </source>
</evidence>
<dbReference type="InterPro" id="IPR051612">
    <property type="entry name" value="Teichoic_Acid_Biosynth"/>
</dbReference>
<gene>
    <name evidence="7" type="ORF">CBF27_11140</name>
</gene>
<protein>
    <recommendedName>
        <fullName evidence="9">CDP-glycerol--poly(Glycerophosphate) glycerophosphotransferase</fullName>
    </recommendedName>
</protein>
<comment type="caution">
    <text evidence="7">The sequence shown here is derived from an EMBL/GenBank/DDBJ whole genome shotgun (WGS) entry which is preliminary data.</text>
</comment>
<reference evidence="7 8" key="1">
    <citation type="submission" date="2017-05" db="EMBL/GenBank/DDBJ databases">
        <title>Vagococcus spp. assemblies.</title>
        <authorList>
            <person name="Gulvik C.A."/>
        </authorList>
    </citation>
    <scope>NUCLEOTIDE SEQUENCE [LARGE SCALE GENOMIC DNA]</scope>
    <source>
        <strain evidence="7 8">LMG 24798</strain>
    </source>
</reference>
<keyword evidence="6" id="KW-0472">Membrane</keyword>
<evidence type="ECO:0000256" key="1">
    <source>
        <dbReference type="ARBA" id="ARBA00004202"/>
    </source>
</evidence>
<evidence type="ECO:0000256" key="6">
    <source>
        <dbReference type="ARBA" id="ARBA00023136"/>
    </source>
</evidence>
<dbReference type="AlphaFoldDB" id="A0A430AQ15"/>
<keyword evidence="4" id="KW-0808">Transferase</keyword>
<dbReference type="EMBL" id="NGKC01000014">
    <property type="protein sequence ID" value="RSU10073.1"/>
    <property type="molecule type" value="Genomic_DNA"/>
</dbReference>
<dbReference type="OrthoDB" id="9811865at2"/>
<dbReference type="PANTHER" id="PTHR37316">
    <property type="entry name" value="TEICHOIC ACID GLYCEROL-PHOSPHATE PRIMASE"/>
    <property type="match status" value="1"/>
</dbReference>
<dbReference type="GO" id="GO:0005886">
    <property type="term" value="C:plasma membrane"/>
    <property type="evidence" value="ECO:0007669"/>
    <property type="project" value="UniProtKB-SubCell"/>
</dbReference>
<dbReference type="GO" id="GO:0047355">
    <property type="term" value="F:CDP-glycerol glycerophosphotransferase activity"/>
    <property type="evidence" value="ECO:0007669"/>
    <property type="project" value="InterPro"/>
</dbReference>
<dbReference type="InterPro" id="IPR043149">
    <property type="entry name" value="TagF_N"/>
</dbReference>
<dbReference type="Pfam" id="PF04464">
    <property type="entry name" value="Glyphos_transf"/>
    <property type="match status" value="1"/>
</dbReference>